<dbReference type="RefSeq" id="WP_160720309.1">
    <property type="nucleotide sequence ID" value="NZ_SUMG01000006.1"/>
</dbReference>
<gene>
    <name evidence="1" type="ORF">ISALK_06330</name>
</gene>
<dbReference type="EMBL" id="SUMG01000006">
    <property type="protein sequence ID" value="NBG88114.1"/>
    <property type="molecule type" value="Genomic_DNA"/>
</dbReference>
<name>A0AA43XKU9_9CLOT</name>
<evidence type="ECO:0000313" key="2">
    <source>
        <dbReference type="Proteomes" id="UP000449710"/>
    </source>
</evidence>
<sequence>MSGQTVQAIITEKIQRDLTKVTYAVLFYDTNEEQQGLIRKWIEDREDYHEEIEDNDGFINWLIDKSKAMGVSADIKSLDKIGKEPVISTVEIDDNE</sequence>
<protein>
    <submittedName>
        <fullName evidence="1">Uncharacterized protein</fullName>
    </submittedName>
</protein>
<organism evidence="1 2">
    <name type="scientific">Isachenkonia alkalipeptolytica</name>
    <dbReference type="NCBI Taxonomy" id="2565777"/>
    <lineage>
        <taxon>Bacteria</taxon>
        <taxon>Bacillati</taxon>
        <taxon>Bacillota</taxon>
        <taxon>Clostridia</taxon>
        <taxon>Eubacteriales</taxon>
        <taxon>Clostridiaceae</taxon>
        <taxon>Isachenkonia</taxon>
    </lineage>
</organism>
<accession>A0AA43XKU9</accession>
<dbReference type="AlphaFoldDB" id="A0AA43XKU9"/>
<comment type="caution">
    <text evidence="1">The sequence shown here is derived from an EMBL/GenBank/DDBJ whole genome shotgun (WGS) entry which is preliminary data.</text>
</comment>
<evidence type="ECO:0000313" key="1">
    <source>
        <dbReference type="EMBL" id="NBG88114.1"/>
    </source>
</evidence>
<dbReference type="Proteomes" id="UP000449710">
    <property type="component" value="Unassembled WGS sequence"/>
</dbReference>
<proteinExistence type="predicted"/>
<reference evidence="1 2" key="1">
    <citation type="submission" date="2019-04" db="EMBL/GenBank/DDBJ databases">
        <title>Isachenkonia alkalipeptolytica gen. nov. sp. nov. a new anaerobic, alkiliphilic organothrophic bacterium capable to reduce synthesized ferrihydrite isolated from a soda lake.</title>
        <authorList>
            <person name="Toshchakov S.V."/>
            <person name="Zavarzina D.G."/>
            <person name="Zhilina T.N."/>
            <person name="Kostrikina N.A."/>
            <person name="Kublanov I.V."/>
        </authorList>
    </citation>
    <scope>NUCLEOTIDE SEQUENCE [LARGE SCALE GENOMIC DNA]</scope>
    <source>
        <strain evidence="1 2">Z-1701</strain>
    </source>
</reference>
<keyword evidence="2" id="KW-1185">Reference proteome</keyword>